<dbReference type="InterPro" id="IPR029063">
    <property type="entry name" value="SAM-dependent_MTases_sf"/>
</dbReference>
<keyword evidence="6 9" id="KW-0949">S-adenosyl-L-methionine</keyword>
<reference evidence="10" key="2">
    <citation type="submission" date="2020-09" db="EMBL/GenBank/DDBJ databases">
        <authorList>
            <person name="Sun Q."/>
            <person name="Ohkuma M."/>
        </authorList>
    </citation>
    <scope>NUCLEOTIDE SEQUENCE</scope>
    <source>
        <strain evidence="10">JCM 11219</strain>
    </source>
</reference>
<gene>
    <name evidence="9" type="primary">pcm</name>
    <name evidence="10" type="ORF">GCM10007112_17040</name>
</gene>
<dbReference type="PROSITE" id="PS01279">
    <property type="entry name" value="PCMT"/>
    <property type="match status" value="1"/>
</dbReference>
<evidence type="ECO:0000256" key="8">
    <source>
        <dbReference type="ARBA" id="ARBA00029295"/>
    </source>
</evidence>
<dbReference type="PANTHER" id="PTHR11579:SF0">
    <property type="entry name" value="PROTEIN-L-ISOASPARTATE(D-ASPARTATE) O-METHYLTRANSFERASE"/>
    <property type="match status" value="1"/>
</dbReference>
<dbReference type="SUPFAM" id="SSF53335">
    <property type="entry name" value="S-adenosyl-L-methionine-dependent methyltransferases"/>
    <property type="match status" value="1"/>
</dbReference>
<dbReference type="FunFam" id="3.40.50.150:FF:000010">
    <property type="entry name" value="Protein-L-isoaspartate O-methyltransferase"/>
    <property type="match status" value="1"/>
</dbReference>
<keyword evidence="3 9" id="KW-0963">Cytoplasm</keyword>
<dbReference type="NCBIfam" id="TIGR00080">
    <property type="entry name" value="pimt"/>
    <property type="match status" value="1"/>
</dbReference>
<accession>A0A830EAN6</accession>
<reference evidence="10" key="1">
    <citation type="journal article" date="2014" name="Int. J. Syst. Evol. Microbiol.">
        <title>Complete genome sequence of Corynebacterium casei LMG S-19264T (=DSM 44701T), isolated from a smear-ripened cheese.</title>
        <authorList>
            <consortium name="US DOE Joint Genome Institute (JGI-PGF)"/>
            <person name="Walter F."/>
            <person name="Albersmeier A."/>
            <person name="Kalinowski J."/>
            <person name="Ruckert C."/>
        </authorList>
    </citation>
    <scope>NUCLEOTIDE SEQUENCE</scope>
    <source>
        <strain evidence="10">JCM 11219</strain>
    </source>
</reference>
<comment type="catalytic activity">
    <reaction evidence="8 9">
        <text>[protein]-L-isoaspartate + S-adenosyl-L-methionine = [protein]-L-isoaspartate alpha-methyl ester + S-adenosyl-L-homocysteine</text>
        <dbReference type="Rhea" id="RHEA:12705"/>
        <dbReference type="Rhea" id="RHEA-COMP:12143"/>
        <dbReference type="Rhea" id="RHEA-COMP:12144"/>
        <dbReference type="ChEBI" id="CHEBI:57856"/>
        <dbReference type="ChEBI" id="CHEBI:59789"/>
        <dbReference type="ChEBI" id="CHEBI:90596"/>
        <dbReference type="ChEBI" id="CHEBI:90598"/>
        <dbReference type="EC" id="2.1.1.77"/>
    </reaction>
</comment>
<evidence type="ECO:0000256" key="3">
    <source>
        <dbReference type="ARBA" id="ARBA00022490"/>
    </source>
</evidence>
<comment type="function">
    <text evidence="7 9">Catalyzes the methyl esterification of L-isoaspartyl residues in peptides and proteins that result from spontaneous decomposition of normal L-aspartyl and L-asparaginyl residues. It plays a role in the repair and/or degradation of damaged proteins.</text>
</comment>
<dbReference type="HAMAP" id="MF_00090">
    <property type="entry name" value="PIMT"/>
    <property type="match status" value="1"/>
</dbReference>
<dbReference type="NCBIfam" id="NF001453">
    <property type="entry name" value="PRK00312.1"/>
    <property type="match status" value="1"/>
</dbReference>
<dbReference type="GO" id="GO:0004719">
    <property type="term" value="F:protein-L-isoaspartate (D-aspartate) O-methyltransferase activity"/>
    <property type="evidence" value="ECO:0007669"/>
    <property type="project" value="UniProtKB-UniRule"/>
</dbReference>
<evidence type="ECO:0000256" key="1">
    <source>
        <dbReference type="ARBA" id="ARBA00004496"/>
    </source>
</evidence>
<dbReference type="Proteomes" id="UP000657075">
    <property type="component" value="Unassembled WGS sequence"/>
</dbReference>
<evidence type="ECO:0000256" key="5">
    <source>
        <dbReference type="ARBA" id="ARBA00022679"/>
    </source>
</evidence>
<dbReference type="GO" id="GO:0032259">
    <property type="term" value="P:methylation"/>
    <property type="evidence" value="ECO:0007669"/>
    <property type="project" value="UniProtKB-KW"/>
</dbReference>
<sequence>MLSFYTAMIDFASARRKLVNSLKDEGVIKSDRVERAMLSVPREEFLPNYLRLYAYEDTPLQIMYDQTISAPHMVAIMCELLDLKPGHRVLEIGTGTGYHAAVCAEAMERTGIVYTIEYYPGLALYAVQNLARLGYLDMVHVIVGDGSRGLPDQAPFDRILVTAAAPKVPPRLLDQLASNGIMVIPIEERLTQVLYVVTKEGDRPLMRPVTYVSFVKMKYSEE</sequence>
<evidence type="ECO:0000256" key="2">
    <source>
        <dbReference type="ARBA" id="ARBA00005369"/>
    </source>
</evidence>
<dbReference type="PANTHER" id="PTHR11579">
    <property type="entry name" value="PROTEIN-L-ISOASPARTATE O-METHYLTRANSFERASE"/>
    <property type="match status" value="1"/>
</dbReference>
<proteinExistence type="inferred from homology"/>
<evidence type="ECO:0000256" key="4">
    <source>
        <dbReference type="ARBA" id="ARBA00022603"/>
    </source>
</evidence>
<dbReference type="AlphaFoldDB" id="A0A830EAN6"/>
<evidence type="ECO:0000256" key="9">
    <source>
        <dbReference type="HAMAP-Rule" id="MF_00090"/>
    </source>
</evidence>
<keyword evidence="4 9" id="KW-0489">Methyltransferase</keyword>
<comment type="similarity">
    <text evidence="2 9">Belongs to the methyltransferase superfamily. L-isoaspartyl/D-aspartyl protein methyltransferase family.</text>
</comment>
<dbReference type="InterPro" id="IPR000682">
    <property type="entry name" value="PCMT"/>
</dbReference>
<keyword evidence="5 9" id="KW-0808">Transferase</keyword>
<organism evidence="10 11">
    <name type="scientific">Vulcanisaeta souniana JCM 11219</name>
    <dbReference type="NCBI Taxonomy" id="1293586"/>
    <lineage>
        <taxon>Archaea</taxon>
        <taxon>Thermoproteota</taxon>
        <taxon>Thermoprotei</taxon>
        <taxon>Thermoproteales</taxon>
        <taxon>Thermoproteaceae</taxon>
        <taxon>Vulcanisaeta</taxon>
    </lineage>
</organism>
<evidence type="ECO:0000313" key="11">
    <source>
        <dbReference type="Proteomes" id="UP000657075"/>
    </source>
</evidence>
<protein>
    <recommendedName>
        <fullName evidence="9">Protein-L-isoaspartate O-methyltransferase</fullName>
        <ecNumber evidence="9">2.1.1.77</ecNumber>
    </recommendedName>
    <alternativeName>
        <fullName evidence="9">L-isoaspartyl protein carboxyl methyltransferase</fullName>
    </alternativeName>
    <alternativeName>
        <fullName evidence="9">Protein L-isoaspartyl methyltransferase</fullName>
    </alternativeName>
    <alternativeName>
        <fullName evidence="9">Protein-beta-aspartate methyltransferase</fullName>
        <shortName evidence="9">PIMT</shortName>
    </alternativeName>
</protein>
<dbReference type="EC" id="2.1.1.77" evidence="9"/>
<dbReference type="GO" id="GO:0030091">
    <property type="term" value="P:protein repair"/>
    <property type="evidence" value="ECO:0007669"/>
    <property type="project" value="UniProtKB-UniRule"/>
</dbReference>
<evidence type="ECO:0000313" key="10">
    <source>
        <dbReference type="EMBL" id="GGI80821.1"/>
    </source>
</evidence>
<dbReference type="Gene3D" id="3.40.50.150">
    <property type="entry name" value="Vaccinia Virus protein VP39"/>
    <property type="match status" value="1"/>
</dbReference>
<dbReference type="Pfam" id="PF01135">
    <property type="entry name" value="PCMT"/>
    <property type="match status" value="1"/>
</dbReference>
<dbReference type="CDD" id="cd02440">
    <property type="entry name" value="AdoMet_MTases"/>
    <property type="match status" value="1"/>
</dbReference>
<evidence type="ECO:0000256" key="6">
    <source>
        <dbReference type="ARBA" id="ARBA00022691"/>
    </source>
</evidence>
<comment type="caution">
    <text evidence="10">The sequence shown here is derived from an EMBL/GenBank/DDBJ whole genome shotgun (WGS) entry which is preliminary data.</text>
</comment>
<feature type="active site" evidence="9">
    <location>
        <position position="69"/>
    </location>
</feature>
<dbReference type="GO" id="GO:0005737">
    <property type="term" value="C:cytoplasm"/>
    <property type="evidence" value="ECO:0007669"/>
    <property type="project" value="UniProtKB-SubCell"/>
</dbReference>
<name>A0A830EAN6_9CREN</name>
<dbReference type="EMBL" id="BMNM01000007">
    <property type="protein sequence ID" value="GGI80821.1"/>
    <property type="molecule type" value="Genomic_DNA"/>
</dbReference>
<comment type="subcellular location">
    <subcellularLocation>
        <location evidence="1 9">Cytoplasm</location>
    </subcellularLocation>
</comment>
<evidence type="ECO:0000256" key="7">
    <source>
        <dbReference type="ARBA" id="ARBA00025330"/>
    </source>
</evidence>